<evidence type="ECO:0000259" key="3">
    <source>
        <dbReference type="SMART" id="SM00827"/>
    </source>
</evidence>
<evidence type="ECO:0000313" key="5">
    <source>
        <dbReference type="Proteomes" id="UP000305222"/>
    </source>
</evidence>
<protein>
    <submittedName>
        <fullName evidence="4">Acyltransferase domain-containing protein</fullName>
    </submittedName>
</protein>
<dbReference type="SUPFAM" id="SSF52151">
    <property type="entry name" value="FabD/lysophospholipase-like"/>
    <property type="match status" value="1"/>
</dbReference>
<dbReference type="SMART" id="SM00827">
    <property type="entry name" value="PKS_AT"/>
    <property type="match status" value="1"/>
</dbReference>
<gene>
    <name evidence="4" type="ORF">FC699_32340</name>
</gene>
<dbReference type="PANTHER" id="PTHR43775:SF37">
    <property type="entry name" value="SI:DKEY-61P9.11"/>
    <property type="match status" value="1"/>
</dbReference>
<proteinExistence type="predicted"/>
<comment type="caution">
    <text evidence="4">The sequence shown here is derived from an EMBL/GenBank/DDBJ whole genome shotgun (WGS) entry which is preliminary data.</text>
</comment>
<keyword evidence="2" id="KW-0597">Phosphoprotein</keyword>
<reference evidence="4 5" key="1">
    <citation type="journal article" date="2019" name="Environ. Microbiol.">
        <title>An active ?-lactamase is a part of an orchestrated cell wall stress resistance network of Bacillus subtilis and related rhizosphere species.</title>
        <authorList>
            <person name="Bucher T."/>
            <person name="Keren-Paz A."/>
            <person name="Hausser J."/>
            <person name="Olender T."/>
            <person name="Cytryn E."/>
            <person name="Kolodkin-Gal I."/>
        </authorList>
    </citation>
    <scope>NUCLEOTIDE SEQUENCE [LARGE SCALE GENOMIC DNA]</scope>
    <source>
        <strain evidence="4 5">I5</strain>
    </source>
</reference>
<dbReference type="Pfam" id="PF00698">
    <property type="entry name" value="Acyl_transf_1"/>
    <property type="match status" value="1"/>
</dbReference>
<accession>A0A4U3A8I6</accession>
<dbReference type="EMBL" id="SZON01002900">
    <property type="protein sequence ID" value="TKI83200.1"/>
    <property type="molecule type" value="Genomic_DNA"/>
</dbReference>
<organism evidence="4 5">
    <name type="scientific">Bacillus wiedmannii</name>
    <dbReference type="NCBI Taxonomy" id="1890302"/>
    <lineage>
        <taxon>Bacteria</taxon>
        <taxon>Bacillati</taxon>
        <taxon>Bacillota</taxon>
        <taxon>Bacilli</taxon>
        <taxon>Bacillales</taxon>
        <taxon>Bacillaceae</taxon>
        <taxon>Bacillus</taxon>
        <taxon>Bacillus cereus group</taxon>
    </lineage>
</organism>
<feature type="non-terminal residue" evidence="4">
    <location>
        <position position="135"/>
    </location>
</feature>
<dbReference type="AlphaFoldDB" id="A0A4U3A8I6"/>
<feature type="non-terminal residue" evidence="4">
    <location>
        <position position="1"/>
    </location>
</feature>
<sequence>GELIRKGFQFKKLATSHAFHSSMMDSILDTYGKKLKEINFHDIKIPFISNLTGEWITEEQAKSADYWVNHLRHVVKFSEGVQHLLSGTENVFVEVGPGRTLSSFVRQHTQGKSICPIVNTVRHPKEKTCDDKYLL</sequence>
<dbReference type="InterPro" id="IPR016035">
    <property type="entry name" value="Acyl_Trfase/lysoPLipase"/>
</dbReference>
<dbReference type="InterPro" id="IPR014043">
    <property type="entry name" value="Acyl_transferase_dom"/>
</dbReference>
<keyword evidence="4" id="KW-0808">Transferase</keyword>
<evidence type="ECO:0000256" key="1">
    <source>
        <dbReference type="ARBA" id="ARBA00022450"/>
    </source>
</evidence>
<dbReference type="Gene3D" id="3.40.366.10">
    <property type="entry name" value="Malonyl-Coenzyme A Acyl Carrier Protein, domain 2"/>
    <property type="match status" value="1"/>
</dbReference>
<evidence type="ECO:0000256" key="2">
    <source>
        <dbReference type="ARBA" id="ARBA00022553"/>
    </source>
</evidence>
<dbReference type="GO" id="GO:0006633">
    <property type="term" value="P:fatty acid biosynthetic process"/>
    <property type="evidence" value="ECO:0007669"/>
    <property type="project" value="TreeGrafter"/>
</dbReference>
<dbReference type="InterPro" id="IPR001227">
    <property type="entry name" value="Ac_transferase_dom_sf"/>
</dbReference>
<keyword evidence="4" id="KW-0012">Acyltransferase</keyword>
<keyword evidence="1" id="KW-0596">Phosphopantetheine</keyword>
<evidence type="ECO:0000313" key="4">
    <source>
        <dbReference type="EMBL" id="TKI83200.1"/>
    </source>
</evidence>
<dbReference type="Proteomes" id="UP000305222">
    <property type="component" value="Unassembled WGS sequence"/>
</dbReference>
<dbReference type="GO" id="GO:0004312">
    <property type="term" value="F:fatty acid synthase activity"/>
    <property type="evidence" value="ECO:0007669"/>
    <property type="project" value="TreeGrafter"/>
</dbReference>
<dbReference type="InterPro" id="IPR050091">
    <property type="entry name" value="PKS_NRPS_Biosynth_Enz"/>
</dbReference>
<feature type="domain" description="Malonyl-CoA:ACP transacylase (MAT)" evidence="3">
    <location>
        <begin position="2"/>
        <end position="125"/>
    </location>
</feature>
<name>A0A4U3A8I6_9BACI</name>
<dbReference type="PANTHER" id="PTHR43775">
    <property type="entry name" value="FATTY ACID SYNTHASE"/>
    <property type="match status" value="1"/>
</dbReference>